<accession>B4GYN1</accession>
<reference evidence="1 2" key="1">
    <citation type="journal article" date="2007" name="Nature">
        <title>Evolution of genes and genomes on the Drosophila phylogeny.</title>
        <authorList>
            <consortium name="Drosophila 12 Genomes Consortium"/>
            <person name="Clark A.G."/>
            <person name="Eisen M.B."/>
            <person name="Smith D.R."/>
            <person name="Bergman C.M."/>
            <person name="Oliver B."/>
            <person name="Markow T.A."/>
            <person name="Kaufman T.C."/>
            <person name="Kellis M."/>
            <person name="Gelbart W."/>
            <person name="Iyer V.N."/>
            <person name="Pollard D.A."/>
            <person name="Sackton T.B."/>
            <person name="Larracuente A.M."/>
            <person name="Singh N.D."/>
            <person name="Abad J.P."/>
            <person name="Abt D.N."/>
            <person name="Adryan B."/>
            <person name="Aguade M."/>
            <person name="Akashi H."/>
            <person name="Anderson W.W."/>
            <person name="Aquadro C.F."/>
            <person name="Ardell D.H."/>
            <person name="Arguello R."/>
            <person name="Artieri C.G."/>
            <person name="Barbash D.A."/>
            <person name="Barker D."/>
            <person name="Barsanti P."/>
            <person name="Batterham P."/>
            <person name="Batzoglou S."/>
            <person name="Begun D."/>
            <person name="Bhutkar A."/>
            <person name="Blanco E."/>
            <person name="Bosak S.A."/>
            <person name="Bradley R.K."/>
            <person name="Brand A.D."/>
            <person name="Brent M.R."/>
            <person name="Brooks A.N."/>
            <person name="Brown R.H."/>
            <person name="Butlin R.K."/>
            <person name="Caggese C."/>
            <person name="Calvi B.R."/>
            <person name="Bernardo de Carvalho A."/>
            <person name="Caspi A."/>
            <person name="Castrezana S."/>
            <person name="Celniker S.E."/>
            <person name="Chang J.L."/>
            <person name="Chapple C."/>
            <person name="Chatterji S."/>
            <person name="Chinwalla A."/>
            <person name="Civetta A."/>
            <person name="Clifton S.W."/>
            <person name="Comeron J.M."/>
            <person name="Costello J.C."/>
            <person name="Coyne J.A."/>
            <person name="Daub J."/>
            <person name="David R.G."/>
            <person name="Delcher A.L."/>
            <person name="Delehaunty K."/>
            <person name="Do C.B."/>
            <person name="Ebling H."/>
            <person name="Edwards K."/>
            <person name="Eickbush T."/>
            <person name="Evans J.D."/>
            <person name="Filipski A."/>
            <person name="Findeiss S."/>
            <person name="Freyhult E."/>
            <person name="Fulton L."/>
            <person name="Fulton R."/>
            <person name="Garcia A.C."/>
            <person name="Gardiner A."/>
            <person name="Garfield D.A."/>
            <person name="Garvin B.E."/>
            <person name="Gibson G."/>
            <person name="Gilbert D."/>
            <person name="Gnerre S."/>
            <person name="Godfrey J."/>
            <person name="Good R."/>
            <person name="Gotea V."/>
            <person name="Gravely B."/>
            <person name="Greenberg A.J."/>
            <person name="Griffiths-Jones S."/>
            <person name="Gross S."/>
            <person name="Guigo R."/>
            <person name="Gustafson E.A."/>
            <person name="Haerty W."/>
            <person name="Hahn M.W."/>
            <person name="Halligan D.L."/>
            <person name="Halpern A.L."/>
            <person name="Halter G.M."/>
            <person name="Han M.V."/>
            <person name="Heger A."/>
            <person name="Hillier L."/>
            <person name="Hinrichs A.S."/>
            <person name="Holmes I."/>
            <person name="Hoskins R.A."/>
            <person name="Hubisz M.J."/>
            <person name="Hultmark D."/>
            <person name="Huntley M.A."/>
            <person name="Jaffe D.B."/>
            <person name="Jagadeeshan S."/>
            <person name="Jeck W.R."/>
            <person name="Johnson J."/>
            <person name="Jones C.D."/>
            <person name="Jordan W.C."/>
            <person name="Karpen G.H."/>
            <person name="Kataoka E."/>
            <person name="Keightley P.D."/>
            <person name="Kheradpour P."/>
            <person name="Kirkness E.F."/>
            <person name="Koerich L.B."/>
            <person name="Kristiansen K."/>
            <person name="Kudrna D."/>
            <person name="Kulathinal R.J."/>
            <person name="Kumar S."/>
            <person name="Kwok R."/>
            <person name="Lander E."/>
            <person name="Langley C.H."/>
            <person name="Lapoint R."/>
            <person name="Lazzaro B.P."/>
            <person name="Lee S.J."/>
            <person name="Levesque L."/>
            <person name="Li R."/>
            <person name="Lin C.F."/>
            <person name="Lin M.F."/>
            <person name="Lindblad-Toh K."/>
            <person name="Llopart A."/>
            <person name="Long M."/>
            <person name="Low L."/>
            <person name="Lozovsky E."/>
            <person name="Lu J."/>
            <person name="Luo M."/>
            <person name="Machado C.A."/>
            <person name="Makalowski W."/>
            <person name="Marzo M."/>
            <person name="Matsuda M."/>
            <person name="Matzkin L."/>
            <person name="McAllister B."/>
            <person name="McBride C.S."/>
            <person name="McKernan B."/>
            <person name="McKernan K."/>
            <person name="Mendez-Lago M."/>
            <person name="Minx P."/>
            <person name="Mollenhauer M.U."/>
            <person name="Montooth K."/>
            <person name="Mount S.M."/>
            <person name="Mu X."/>
            <person name="Myers E."/>
            <person name="Negre B."/>
            <person name="Newfeld S."/>
            <person name="Nielsen R."/>
            <person name="Noor M.A."/>
            <person name="O'Grady P."/>
            <person name="Pachter L."/>
            <person name="Papaceit M."/>
            <person name="Parisi M.J."/>
            <person name="Parisi M."/>
            <person name="Parts L."/>
            <person name="Pedersen J.S."/>
            <person name="Pesole G."/>
            <person name="Phillippy A.M."/>
            <person name="Ponting C.P."/>
            <person name="Pop M."/>
            <person name="Porcelli D."/>
            <person name="Powell J.R."/>
            <person name="Prohaska S."/>
            <person name="Pruitt K."/>
            <person name="Puig M."/>
            <person name="Quesneville H."/>
            <person name="Ram K.R."/>
            <person name="Rand D."/>
            <person name="Rasmussen M.D."/>
            <person name="Reed L.K."/>
            <person name="Reenan R."/>
            <person name="Reily A."/>
            <person name="Remington K.A."/>
            <person name="Rieger T.T."/>
            <person name="Ritchie M.G."/>
            <person name="Robin C."/>
            <person name="Rogers Y.H."/>
            <person name="Rohde C."/>
            <person name="Rozas J."/>
            <person name="Rubenfield M.J."/>
            <person name="Ruiz A."/>
            <person name="Russo S."/>
            <person name="Salzberg S.L."/>
            <person name="Sanchez-Gracia A."/>
            <person name="Saranga D.J."/>
            <person name="Sato H."/>
            <person name="Schaeffer S.W."/>
            <person name="Schatz M.C."/>
            <person name="Schlenke T."/>
            <person name="Schwartz R."/>
            <person name="Segarra C."/>
            <person name="Singh R.S."/>
            <person name="Sirot L."/>
            <person name="Sirota M."/>
            <person name="Sisneros N.B."/>
            <person name="Smith C.D."/>
            <person name="Smith T.F."/>
            <person name="Spieth J."/>
            <person name="Stage D.E."/>
            <person name="Stark A."/>
            <person name="Stephan W."/>
            <person name="Strausberg R.L."/>
            <person name="Strempel S."/>
            <person name="Sturgill D."/>
            <person name="Sutton G."/>
            <person name="Sutton G.G."/>
            <person name="Tao W."/>
            <person name="Teichmann S."/>
            <person name="Tobari Y.N."/>
            <person name="Tomimura Y."/>
            <person name="Tsolas J.M."/>
            <person name="Valente V.L."/>
            <person name="Venter E."/>
            <person name="Venter J.C."/>
            <person name="Vicario S."/>
            <person name="Vieira F.G."/>
            <person name="Vilella A.J."/>
            <person name="Villasante A."/>
            <person name="Walenz B."/>
            <person name="Wang J."/>
            <person name="Wasserman M."/>
            <person name="Watts T."/>
            <person name="Wilson D."/>
            <person name="Wilson R.K."/>
            <person name="Wing R.A."/>
            <person name="Wolfner M.F."/>
            <person name="Wong A."/>
            <person name="Wong G.K."/>
            <person name="Wu C.I."/>
            <person name="Wu G."/>
            <person name="Yamamoto D."/>
            <person name="Yang H.P."/>
            <person name="Yang S.P."/>
            <person name="Yorke J.A."/>
            <person name="Yoshida K."/>
            <person name="Zdobnov E."/>
            <person name="Zhang P."/>
            <person name="Zhang Y."/>
            <person name="Zimin A.V."/>
            <person name="Baldwin J."/>
            <person name="Abdouelleil A."/>
            <person name="Abdulkadir J."/>
            <person name="Abebe A."/>
            <person name="Abera B."/>
            <person name="Abreu J."/>
            <person name="Acer S.C."/>
            <person name="Aftuck L."/>
            <person name="Alexander A."/>
            <person name="An P."/>
            <person name="Anderson E."/>
            <person name="Anderson S."/>
            <person name="Arachi H."/>
            <person name="Azer M."/>
            <person name="Bachantsang P."/>
            <person name="Barry A."/>
            <person name="Bayul T."/>
            <person name="Berlin A."/>
            <person name="Bessette D."/>
            <person name="Bloom T."/>
            <person name="Blye J."/>
            <person name="Boguslavskiy L."/>
            <person name="Bonnet C."/>
            <person name="Boukhgalter B."/>
            <person name="Bourzgui I."/>
            <person name="Brown A."/>
            <person name="Cahill P."/>
            <person name="Channer S."/>
            <person name="Cheshatsang Y."/>
            <person name="Chuda L."/>
            <person name="Citroen M."/>
            <person name="Collymore A."/>
            <person name="Cooke P."/>
            <person name="Costello M."/>
            <person name="D'Aco K."/>
            <person name="Daza R."/>
            <person name="De Haan G."/>
            <person name="DeGray S."/>
            <person name="DeMaso C."/>
            <person name="Dhargay N."/>
            <person name="Dooley K."/>
            <person name="Dooley E."/>
            <person name="Doricent M."/>
            <person name="Dorje P."/>
            <person name="Dorjee K."/>
            <person name="Dupes A."/>
            <person name="Elong R."/>
            <person name="Falk J."/>
            <person name="Farina A."/>
            <person name="Faro S."/>
            <person name="Ferguson D."/>
            <person name="Fisher S."/>
            <person name="Foley C.D."/>
            <person name="Franke A."/>
            <person name="Friedrich D."/>
            <person name="Gadbois L."/>
            <person name="Gearin G."/>
            <person name="Gearin C.R."/>
            <person name="Giannoukos G."/>
            <person name="Goode T."/>
            <person name="Graham J."/>
            <person name="Grandbois E."/>
            <person name="Grewal S."/>
            <person name="Gyaltsen K."/>
            <person name="Hafez N."/>
            <person name="Hagos B."/>
            <person name="Hall J."/>
            <person name="Henson C."/>
            <person name="Hollinger A."/>
            <person name="Honan T."/>
            <person name="Huard M.D."/>
            <person name="Hughes L."/>
            <person name="Hurhula B."/>
            <person name="Husby M.E."/>
            <person name="Kamat A."/>
            <person name="Kanga B."/>
            <person name="Kashin S."/>
            <person name="Khazanovich D."/>
            <person name="Kisner P."/>
            <person name="Lance K."/>
            <person name="Lara M."/>
            <person name="Lee W."/>
            <person name="Lennon N."/>
            <person name="Letendre F."/>
            <person name="LeVine R."/>
            <person name="Lipovsky A."/>
            <person name="Liu X."/>
            <person name="Liu J."/>
            <person name="Liu S."/>
            <person name="Lokyitsang T."/>
            <person name="Lokyitsang Y."/>
            <person name="Lubonja R."/>
            <person name="Lui A."/>
            <person name="MacDonald P."/>
            <person name="Magnisalis V."/>
            <person name="Maru K."/>
            <person name="Matthews C."/>
            <person name="McCusker W."/>
            <person name="McDonough S."/>
            <person name="Mehta T."/>
            <person name="Meldrim J."/>
            <person name="Meneus L."/>
            <person name="Mihai O."/>
            <person name="Mihalev A."/>
            <person name="Mihova T."/>
            <person name="Mittelman R."/>
            <person name="Mlenga V."/>
            <person name="Montmayeur A."/>
            <person name="Mulrain L."/>
            <person name="Navidi A."/>
            <person name="Naylor J."/>
            <person name="Negash T."/>
            <person name="Nguyen T."/>
            <person name="Nguyen N."/>
            <person name="Nicol R."/>
            <person name="Norbu C."/>
            <person name="Norbu N."/>
            <person name="Novod N."/>
            <person name="O'Neill B."/>
            <person name="Osman S."/>
            <person name="Markiewicz E."/>
            <person name="Oyono O.L."/>
            <person name="Patti C."/>
            <person name="Phunkhang P."/>
            <person name="Pierre F."/>
            <person name="Priest M."/>
            <person name="Raghuraman S."/>
            <person name="Rege F."/>
            <person name="Reyes R."/>
            <person name="Rise C."/>
            <person name="Rogov P."/>
            <person name="Ross K."/>
            <person name="Ryan E."/>
            <person name="Settipalli S."/>
            <person name="Shea T."/>
            <person name="Sherpa N."/>
            <person name="Shi L."/>
            <person name="Shih D."/>
            <person name="Sparrow T."/>
            <person name="Spaulding J."/>
            <person name="Stalker J."/>
            <person name="Stange-Thomann N."/>
            <person name="Stavropoulos S."/>
            <person name="Stone C."/>
            <person name="Strader C."/>
            <person name="Tesfaye S."/>
            <person name="Thomson T."/>
            <person name="Thoulutsang Y."/>
            <person name="Thoulutsang D."/>
            <person name="Topham K."/>
            <person name="Topping I."/>
            <person name="Tsamla T."/>
            <person name="Vassiliev H."/>
            <person name="Vo A."/>
            <person name="Wangchuk T."/>
            <person name="Wangdi T."/>
            <person name="Weiand M."/>
            <person name="Wilkinson J."/>
            <person name="Wilson A."/>
            <person name="Yadav S."/>
            <person name="Young G."/>
            <person name="Yu Q."/>
            <person name="Zembek L."/>
            <person name="Zhong D."/>
            <person name="Zimmer A."/>
            <person name="Zwirko Z."/>
            <person name="Jaffe D.B."/>
            <person name="Alvarez P."/>
            <person name="Brockman W."/>
            <person name="Butler J."/>
            <person name="Chin C."/>
            <person name="Gnerre S."/>
            <person name="Grabherr M."/>
            <person name="Kleber M."/>
            <person name="Mauceli E."/>
            <person name="MacCallum I."/>
        </authorList>
    </citation>
    <scope>NUCLEOTIDE SEQUENCE [LARGE SCALE GENOMIC DNA]</scope>
    <source>
        <strain evidence="2">MSH-3 / Tucson 14011-0111.49</strain>
    </source>
</reference>
<dbReference type="HOGENOM" id="CLU_2087307_0_0_1"/>
<gene>
    <name evidence="1" type="primary">Dper\GL19772</name>
    <name evidence="1" type="ORF">Dper_GL19772</name>
</gene>
<evidence type="ECO:0000313" key="2">
    <source>
        <dbReference type="Proteomes" id="UP000008744"/>
    </source>
</evidence>
<dbReference type="AlphaFoldDB" id="B4GYN1"/>
<evidence type="ECO:0000313" key="1">
    <source>
        <dbReference type="EMBL" id="EDW27887.1"/>
    </source>
</evidence>
<sequence>MHTQRGGVPQLRVRYSVHFSSAVGTAIHLNPLKSIIGRNRAVPLPLGAQRREILMPMVELILKLKVLLLVLPWLLICKFLYKPADFTEPSVFYNSLDYHPEDYIDTFTTLQQEDYFQ</sequence>
<proteinExistence type="predicted"/>
<organism evidence="2">
    <name type="scientific">Drosophila persimilis</name>
    <name type="common">Fruit fly</name>
    <dbReference type="NCBI Taxonomy" id="7234"/>
    <lineage>
        <taxon>Eukaryota</taxon>
        <taxon>Metazoa</taxon>
        <taxon>Ecdysozoa</taxon>
        <taxon>Arthropoda</taxon>
        <taxon>Hexapoda</taxon>
        <taxon>Insecta</taxon>
        <taxon>Pterygota</taxon>
        <taxon>Neoptera</taxon>
        <taxon>Endopterygota</taxon>
        <taxon>Diptera</taxon>
        <taxon>Brachycera</taxon>
        <taxon>Muscomorpha</taxon>
        <taxon>Ephydroidea</taxon>
        <taxon>Drosophilidae</taxon>
        <taxon>Drosophila</taxon>
        <taxon>Sophophora</taxon>
    </lineage>
</organism>
<name>B4GYN1_DROPE</name>
<protein>
    <submittedName>
        <fullName evidence="1">GL19772</fullName>
    </submittedName>
</protein>
<dbReference type="EMBL" id="CH479197">
    <property type="protein sequence ID" value="EDW27887.1"/>
    <property type="molecule type" value="Genomic_DNA"/>
</dbReference>
<dbReference type="Proteomes" id="UP000008744">
    <property type="component" value="Unassembled WGS sequence"/>
</dbReference>
<keyword evidence="2" id="KW-1185">Reference proteome</keyword>